<dbReference type="Pfam" id="PF07714">
    <property type="entry name" value="PK_Tyr_Ser-Thr"/>
    <property type="match status" value="1"/>
</dbReference>
<keyword evidence="2" id="KW-0175">Coiled coil</keyword>
<evidence type="ECO:0000256" key="1">
    <source>
        <dbReference type="ARBA" id="ARBA00022786"/>
    </source>
</evidence>
<dbReference type="GO" id="GO:0004713">
    <property type="term" value="F:protein tyrosine kinase activity"/>
    <property type="evidence" value="ECO:0007669"/>
    <property type="project" value="InterPro"/>
</dbReference>
<dbReference type="InterPro" id="IPR051348">
    <property type="entry name" value="U-box_ubiquitin_ligases"/>
</dbReference>
<dbReference type="SMART" id="SM00219">
    <property type="entry name" value="TyrKc"/>
    <property type="match status" value="1"/>
</dbReference>
<dbReference type="OrthoDB" id="10064100at2759"/>
<dbReference type="PROSITE" id="PS50011">
    <property type="entry name" value="PROTEIN_KINASE_DOM"/>
    <property type="match status" value="1"/>
</dbReference>
<feature type="compositionally biased region" description="Basic and acidic residues" evidence="3">
    <location>
        <begin position="146"/>
        <end position="161"/>
    </location>
</feature>
<evidence type="ECO:0000259" key="4">
    <source>
        <dbReference type="PROSITE" id="PS50011"/>
    </source>
</evidence>
<dbReference type="InterPro" id="IPR001245">
    <property type="entry name" value="Ser-Thr/Tyr_kinase_cat_dom"/>
</dbReference>
<dbReference type="Gramene" id="GBG86821">
    <property type="protein sequence ID" value="GBG86821"/>
    <property type="gene ID" value="CBR_g42104"/>
</dbReference>
<evidence type="ECO:0000313" key="6">
    <source>
        <dbReference type="Proteomes" id="UP000265515"/>
    </source>
</evidence>
<dbReference type="InterPro" id="IPR020635">
    <property type="entry name" value="Tyr_kinase_cat_dom"/>
</dbReference>
<dbReference type="Proteomes" id="UP000265515">
    <property type="component" value="Unassembled WGS sequence"/>
</dbReference>
<keyword evidence="1" id="KW-0833">Ubl conjugation pathway</keyword>
<evidence type="ECO:0000256" key="2">
    <source>
        <dbReference type="SAM" id="Coils"/>
    </source>
</evidence>
<dbReference type="PANTHER" id="PTHR45647">
    <property type="entry name" value="OS02G0152300 PROTEIN"/>
    <property type="match status" value="1"/>
</dbReference>
<keyword evidence="6" id="KW-1185">Reference proteome</keyword>
<sequence>MGLCATPEKLLIIMGEQSGKLQVLDYQRKECVTVRKAQEEDAVVQSFFHPHLPFILTAFEGLSCGVLCRNDSVLVLPCKEKVCFITIEGECPKLDFEERGKMRVENVREECDLRLRFEKEYVAKIRQLEAELNTVSVERRALEEALQKETQTHTQRMKEVETELSNARMEGRAFRDSLERCQTEQERERGMHSKRVKQLQNEIGSLVFESAKLKERFERSKARVQHLECGLDNEGGALVRLETVRSALEEALQKERQTHTQRIKELETELSNVRTERQAETRALKERFETEKRMHAERIKELETALSDGRMERQALGERFQSFREFSLDELKSATNDFNDNCKLDQQNNYGCVYLGKITPVTVKRLEGGDSMTSQLWHVRLTREVVELLKSLRHSHLQTLLGVCYGGNCLVYEHMDNGNVKEWIASTKGPRRGFLPWYVRLRIMAQIAQAVSFLHSSKSLGGGPIIHRAIKPENILLGTNNLVAKLAEVDVALIASDTKDDNAAPGMTVPSS</sequence>
<dbReference type="InterPro" id="IPR000719">
    <property type="entry name" value="Prot_kinase_dom"/>
</dbReference>
<dbReference type="AlphaFoldDB" id="A0A388LX31"/>
<dbReference type="PANTHER" id="PTHR45647:SF43">
    <property type="entry name" value="OS10G0100500 PROTEIN"/>
    <property type="match status" value="1"/>
</dbReference>
<feature type="domain" description="Protein kinase" evidence="4">
    <location>
        <begin position="339"/>
        <end position="512"/>
    </location>
</feature>
<dbReference type="Gene3D" id="3.30.200.20">
    <property type="entry name" value="Phosphorylase Kinase, domain 1"/>
    <property type="match status" value="1"/>
</dbReference>
<dbReference type="Gene3D" id="1.10.510.10">
    <property type="entry name" value="Transferase(Phosphotransferase) domain 1"/>
    <property type="match status" value="1"/>
</dbReference>
<protein>
    <recommendedName>
        <fullName evidence="4">Protein kinase domain-containing protein</fullName>
    </recommendedName>
</protein>
<dbReference type="InterPro" id="IPR011009">
    <property type="entry name" value="Kinase-like_dom_sf"/>
</dbReference>
<evidence type="ECO:0000256" key="3">
    <source>
        <dbReference type="SAM" id="MobiDB-lite"/>
    </source>
</evidence>
<organism evidence="5 6">
    <name type="scientific">Chara braunii</name>
    <name type="common">Braun's stonewort</name>
    <dbReference type="NCBI Taxonomy" id="69332"/>
    <lineage>
        <taxon>Eukaryota</taxon>
        <taxon>Viridiplantae</taxon>
        <taxon>Streptophyta</taxon>
        <taxon>Charophyceae</taxon>
        <taxon>Charales</taxon>
        <taxon>Characeae</taxon>
        <taxon>Chara</taxon>
    </lineage>
</organism>
<gene>
    <name evidence="5" type="ORF">CBR_g42104</name>
</gene>
<feature type="coiled-coil region" evidence="2">
    <location>
        <begin position="196"/>
        <end position="305"/>
    </location>
</feature>
<reference evidence="5 6" key="1">
    <citation type="journal article" date="2018" name="Cell">
        <title>The Chara Genome: Secondary Complexity and Implications for Plant Terrestrialization.</title>
        <authorList>
            <person name="Nishiyama T."/>
            <person name="Sakayama H."/>
            <person name="Vries J.D."/>
            <person name="Buschmann H."/>
            <person name="Saint-Marcoux D."/>
            <person name="Ullrich K.K."/>
            <person name="Haas F.B."/>
            <person name="Vanderstraeten L."/>
            <person name="Becker D."/>
            <person name="Lang D."/>
            <person name="Vosolsobe S."/>
            <person name="Rombauts S."/>
            <person name="Wilhelmsson P.K.I."/>
            <person name="Janitza P."/>
            <person name="Kern R."/>
            <person name="Heyl A."/>
            <person name="Rumpler F."/>
            <person name="Villalobos L.I.A.C."/>
            <person name="Clay J.M."/>
            <person name="Skokan R."/>
            <person name="Toyoda A."/>
            <person name="Suzuki Y."/>
            <person name="Kagoshima H."/>
            <person name="Schijlen E."/>
            <person name="Tajeshwar N."/>
            <person name="Catarino B."/>
            <person name="Hetherington A.J."/>
            <person name="Saltykova A."/>
            <person name="Bonnot C."/>
            <person name="Breuninger H."/>
            <person name="Symeonidi A."/>
            <person name="Radhakrishnan G.V."/>
            <person name="Van Nieuwerburgh F."/>
            <person name="Deforce D."/>
            <person name="Chang C."/>
            <person name="Karol K.G."/>
            <person name="Hedrich R."/>
            <person name="Ulvskov P."/>
            <person name="Glockner G."/>
            <person name="Delwiche C.F."/>
            <person name="Petrasek J."/>
            <person name="Van de Peer Y."/>
            <person name="Friml J."/>
            <person name="Beilby M."/>
            <person name="Dolan L."/>
            <person name="Kohara Y."/>
            <person name="Sugano S."/>
            <person name="Fujiyama A."/>
            <person name="Delaux P.-M."/>
            <person name="Quint M."/>
            <person name="TheiBen G."/>
            <person name="Hagemann M."/>
            <person name="Harholt J."/>
            <person name="Dunand C."/>
            <person name="Zachgo S."/>
            <person name="Langdale J."/>
            <person name="Maumus F."/>
            <person name="Straeten D.V.D."/>
            <person name="Gould S.B."/>
            <person name="Rensing S.A."/>
        </authorList>
    </citation>
    <scope>NUCLEOTIDE SEQUENCE [LARGE SCALE GENOMIC DNA]</scope>
    <source>
        <strain evidence="5 6">S276</strain>
    </source>
</reference>
<dbReference type="SUPFAM" id="SSF56112">
    <property type="entry name" value="Protein kinase-like (PK-like)"/>
    <property type="match status" value="1"/>
</dbReference>
<accession>A0A388LX31</accession>
<dbReference type="EMBL" id="BFEA01000581">
    <property type="protein sequence ID" value="GBG86821.1"/>
    <property type="molecule type" value="Genomic_DNA"/>
</dbReference>
<feature type="region of interest" description="Disordered" evidence="3">
    <location>
        <begin position="146"/>
        <end position="166"/>
    </location>
</feature>
<proteinExistence type="predicted"/>
<evidence type="ECO:0000313" key="5">
    <source>
        <dbReference type="EMBL" id="GBG86821.1"/>
    </source>
</evidence>
<comment type="caution">
    <text evidence="5">The sequence shown here is derived from an EMBL/GenBank/DDBJ whole genome shotgun (WGS) entry which is preliminary data.</text>
</comment>
<dbReference type="GO" id="GO:0005524">
    <property type="term" value="F:ATP binding"/>
    <property type="evidence" value="ECO:0007669"/>
    <property type="project" value="InterPro"/>
</dbReference>
<name>A0A388LX31_CHABU</name>